<dbReference type="InterPro" id="IPR000792">
    <property type="entry name" value="Tscrpt_reg_LuxR_C"/>
</dbReference>
<reference evidence="5 6" key="1">
    <citation type="journal article" date="2012" name="BMC Genomics">
        <title>Comparative genomics of bacteria in the genus Providencia isolated from wild Drosophila melanogaster.</title>
        <authorList>
            <person name="Galac M.R."/>
            <person name="Lazzaro B.P."/>
        </authorList>
    </citation>
    <scope>NUCLEOTIDE SEQUENCE [LARGE SCALE GENOMIC DNA]</scope>
    <source>
        <strain evidence="5 6">DSM 19967</strain>
    </source>
</reference>
<evidence type="ECO:0000313" key="5">
    <source>
        <dbReference type="EMBL" id="EKT56310.1"/>
    </source>
</evidence>
<dbReference type="RefSeq" id="WP_008915854.1">
    <property type="nucleotide sequence ID" value="NZ_CM001773.1"/>
</dbReference>
<dbReference type="Pfam" id="PF00072">
    <property type="entry name" value="Response_reg"/>
    <property type="match status" value="1"/>
</dbReference>
<dbReference type="PROSITE" id="PS50043">
    <property type="entry name" value="HTH_LUXR_2"/>
    <property type="match status" value="1"/>
</dbReference>
<feature type="modified residue" description="4-aspartylphosphate" evidence="2">
    <location>
        <position position="56"/>
    </location>
</feature>
<dbReference type="OrthoDB" id="9796655at2"/>
<dbReference type="PROSITE" id="PS00622">
    <property type="entry name" value="HTH_LUXR_1"/>
    <property type="match status" value="1"/>
</dbReference>
<dbReference type="Gene3D" id="3.40.50.2300">
    <property type="match status" value="1"/>
</dbReference>
<evidence type="ECO:0000256" key="2">
    <source>
        <dbReference type="PROSITE-ProRule" id="PRU00169"/>
    </source>
</evidence>
<dbReference type="InterPro" id="IPR051015">
    <property type="entry name" value="EvgA-like"/>
</dbReference>
<proteinExistence type="predicted"/>
<feature type="domain" description="HTH luxR-type" evidence="3">
    <location>
        <begin position="141"/>
        <end position="207"/>
    </location>
</feature>
<dbReference type="InterPro" id="IPR011006">
    <property type="entry name" value="CheY-like_superfamily"/>
</dbReference>
<dbReference type="Pfam" id="PF00196">
    <property type="entry name" value="GerE"/>
    <property type="match status" value="1"/>
</dbReference>
<accession>K8WJD9</accession>
<keyword evidence="6" id="KW-1185">Reference proteome</keyword>
<comment type="caution">
    <text evidence="5">The sequence shown here is derived from an EMBL/GenBank/DDBJ whole genome shotgun (WGS) entry which is preliminary data.</text>
</comment>
<dbReference type="InterPro" id="IPR001789">
    <property type="entry name" value="Sig_transdc_resp-reg_receiver"/>
</dbReference>
<keyword evidence="2" id="KW-0597">Phosphoprotein</keyword>
<organism evidence="5 6">
    <name type="scientific">Providencia sneebia DSM 19967</name>
    <dbReference type="NCBI Taxonomy" id="1141660"/>
    <lineage>
        <taxon>Bacteria</taxon>
        <taxon>Pseudomonadati</taxon>
        <taxon>Pseudomonadota</taxon>
        <taxon>Gammaproteobacteria</taxon>
        <taxon>Enterobacterales</taxon>
        <taxon>Morganellaceae</taxon>
        <taxon>Providencia</taxon>
    </lineage>
</organism>
<keyword evidence="1" id="KW-0238">DNA-binding</keyword>
<dbReference type="AlphaFoldDB" id="K8WJD9"/>
<feature type="domain" description="Response regulatory" evidence="4">
    <location>
        <begin position="5"/>
        <end position="121"/>
    </location>
</feature>
<dbReference type="GO" id="GO:0006355">
    <property type="term" value="P:regulation of DNA-templated transcription"/>
    <property type="evidence" value="ECO:0007669"/>
    <property type="project" value="InterPro"/>
</dbReference>
<dbReference type="PRINTS" id="PR00038">
    <property type="entry name" value="HTHLUXR"/>
</dbReference>
<sequence>MSMHSVMIIDEQPIYRYGLRQLITQDAHFEVTAESCHCSEALHIANELQPNLIVIDTHIRGIKTFETIRSLRKRCSQSYLLVLSLSAIITDIYGAMDAGAHGYLLKSSDLDMLMNSVKKASEGHHVFSEKVYQCLLNRHKNQDPLSSLTRREQEILHKMSMGLKNKEISKLLFISEETVKVHIRNLLKKLNVRSRLQASLIYMEAKNLSN</sequence>
<dbReference type="HOGENOM" id="CLU_000445_90_10_6"/>
<evidence type="ECO:0000256" key="1">
    <source>
        <dbReference type="ARBA" id="ARBA00023125"/>
    </source>
</evidence>
<dbReference type="InterPro" id="IPR016032">
    <property type="entry name" value="Sig_transdc_resp-reg_C-effctor"/>
</dbReference>
<dbReference type="EMBL" id="AKKN01000009">
    <property type="protein sequence ID" value="EKT56310.1"/>
    <property type="molecule type" value="Genomic_DNA"/>
</dbReference>
<dbReference type="SMART" id="SM00421">
    <property type="entry name" value="HTH_LUXR"/>
    <property type="match status" value="1"/>
</dbReference>
<evidence type="ECO:0000259" key="4">
    <source>
        <dbReference type="PROSITE" id="PS50110"/>
    </source>
</evidence>
<name>K8WJD9_9GAMM</name>
<dbReference type="SMART" id="SM00448">
    <property type="entry name" value="REC"/>
    <property type="match status" value="1"/>
</dbReference>
<protein>
    <submittedName>
        <fullName evidence="5">Response regulator in two-component regulatory system with NarQ</fullName>
    </submittedName>
</protein>
<dbReference type="SUPFAM" id="SSF46894">
    <property type="entry name" value="C-terminal effector domain of the bipartite response regulators"/>
    <property type="match status" value="1"/>
</dbReference>
<dbReference type="Proteomes" id="UP000010290">
    <property type="component" value="Chromosome"/>
</dbReference>
<dbReference type="GO" id="GO:0000160">
    <property type="term" value="P:phosphorelay signal transduction system"/>
    <property type="evidence" value="ECO:0007669"/>
    <property type="project" value="InterPro"/>
</dbReference>
<dbReference type="PANTHER" id="PTHR45566:SF2">
    <property type="entry name" value="NARL SUBFAMILY"/>
    <property type="match status" value="1"/>
</dbReference>
<gene>
    <name evidence="5" type="ORF">OO7_10232</name>
</gene>
<dbReference type="CDD" id="cd06170">
    <property type="entry name" value="LuxR_C_like"/>
    <property type="match status" value="1"/>
</dbReference>
<dbReference type="PANTHER" id="PTHR45566">
    <property type="entry name" value="HTH-TYPE TRANSCRIPTIONAL REGULATOR YHJB-RELATED"/>
    <property type="match status" value="1"/>
</dbReference>
<dbReference type="SUPFAM" id="SSF52172">
    <property type="entry name" value="CheY-like"/>
    <property type="match status" value="1"/>
</dbReference>
<dbReference type="GO" id="GO:0003677">
    <property type="term" value="F:DNA binding"/>
    <property type="evidence" value="ECO:0007669"/>
    <property type="project" value="UniProtKB-KW"/>
</dbReference>
<evidence type="ECO:0000259" key="3">
    <source>
        <dbReference type="PROSITE" id="PS50043"/>
    </source>
</evidence>
<evidence type="ECO:0000313" key="6">
    <source>
        <dbReference type="Proteomes" id="UP000010290"/>
    </source>
</evidence>
<dbReference type="PATRIC" id="fig|1141660.3.peg.2042"/>
<dbReference type="PROSITE" id="PS50110">
    <property type="entry name" value="RESPONSE_REGULATORY"/>
    <property type="match status" value="1"/>
</dbReference>